<evidence type="ECO:0000256" key="1">
    <source>
        <dbReference type="SAM" id="Phobius"/>
    </source>
</evidence>
<proteinExistence type="predicted"/>
<keyword evidence="1" id="KW-1133">Transmembrane helix</keyword>
<sequence length="152" mass="17556">MSQEGGGRLGVRWIEGDGIERGIVREAYEGEEGRGCLKDKAFPFLKFNHNFALVFPLILIHLILTFSPLVRLALWFSVFLDHLYVDMLLTPTSIRKKLQCYVVGNQTPMLMDRNNVNVFYHLSDWSLSQFIAQAIDICRDLSLRNSEIFLYL</sequence>
<accession>A0ABP0YTR3</accession>
<dbReference type="EMBL" id="OZ021740">
    <property type="protein sequence ID" value="CAK9323913.1"/>
    <property type="molecule type" value="Genomic_DNA"/>
</dbReference>
<keyword evidence="1" id="KW-0472">Membrane</keyword>
<evidence type="ECO:0000313" key="2">
    <source>
        <dbReference type="EMBL" id="CAK9323913.1"/>
    </source>
</evidence>
<feature type="transmembrane region" description="Helical" evidence="1">
    <location>
        <begin position="47"/>
        <end position="66"/>
    </location>
</feature>
<keyword evidence="3" id="KW-1185">Reference proteome</keyword>
<gene>
    <name evidence="2" type="ORF">CITCOLO1_LOCUS16128</name>
</gene>
<name>A0ABP0YTR3_9ROSI</name>
<dbReference type="Proteomes" id="UP001642487">
    <property type="component" value="Chromosome 6"/>
</dbReference>
<reference evidence="2 3" key="1">
    <citation type="submission" date="2024-03" db="EMBL/GenBank/DDBJ databases">
        <authorList>
            <person name="Gkanogiannis A."/>
            <person name="Becerra Lopez-Lavalle L."/>
        </authorList>
    </citation>
    <scope>NUCLEOTIDE SEQUENCE [LARGE SCALE GENOMIC DNA]</scope>
</reference>
<keyword evidence="1" id="KW-0812">Transmembrane</keyword>
<organism evidence="2 3">
    <name type="scientific">Citrullus colocynthis</name>
    <name type="common">colocynth</name>
    <dbReference type="NCBI Taxonomy" id="252529"/>
    <lineage>
        <taxon>Eukaryota</taxon>
        <taxon>Viridiplantae</taxon>
        <taxon>Streptophyta</taxon>
        <taxon>Embryophyta</taxon>
        <taxon>Tracheophyta</taxon>
        <taxon>Spermatophyta</taxon>
        <taxon>Magnoliopsida</taxon>
        <taxon>eudicotyledons</taxon>
        <taxon>Gunneridae</taxon>
        <taxon>Pentapetalae</taxon>
        <taxon>rosids</taxon>
        <taxon>fabids</taxon>
        <taxon>Cucurbitales</taxon>
        <taxon>Cucurbitaceae</taxon>
        <taxon>Benincaseae</taxon>
        <taxon>Citrullus</taxon>
    </lineage>
</organism>
<protein>
    <submittedName>
        <fullName evidence="2">Uncharacterized protein</fullName>
    </submittedName>
</protein>
<evidence type="ECO:0000313" key="3">
    <source>
        <dbReference type="Proteomes" id="UP001642487"/>
    </source>
</evidence>